<evidence type="ECO:0000256" key="2">
    <source>
        <dbReference type="SAM" id="Phobius"/>
    </source>
</evidence>
<keyword evidence="1" id="KW-0175">Coiled coil</keyword>
<dbReference type="EMBL" id="CP120682">
    <property type="protein sequence ID" value="WKN35075.1"/>
    <property type="molecule type" value="Genomic_DNA"/>
</dbReference>
<keyword evidence="3" id="KW-0732">Signal</keyword>
<evidence type="ECO:0008006" key="5">
    <source>
        <dbReference type="Google" id="ProtNLM"/>
    </source>
</evidence>
<reference evidence="4" key="1">
    <citation type="journal article" date="2023" name="Comput. Struct. Biotechnol. J.">
        <title>Discovery of a novel marine Bacteroidetes with a rich repertoire of carbohydrate-active enzymes.</title>
        <authorList>
            <person name="Chen B."/>
            <person name="Liu G."/>
            <person name="Chen Q."/>
            <person name="Wang H."/>
            <person name="Liu L."/>
            <person name="Tang K."/>
        </authorList>
    </citation>
    <scope>NUCLEOTIDE SEQUENCE</scope>
    <source>
        <strain evidence="4">TK19036</strain>
    </source>
</reference>
<protein>
    <recommendedName>
        <fullName evidence="5">DUF4337 domain-containing protein</fullName>
    </recommendedName>
</protein>
<feature type="chain" id="PRO_5041296240" description="DUF4337 domain-containing protein" evidence="3">
    <location>
        <begin position="22"/>
        <end position="208"/>
    </location>
</feature>
<keyword evidence="2" id="KW-1133">Transmembrane helix</keyword>
<dbReference type="AlphaFoldDB" id="A0AA49GHT7"/>
<accession>A0AA49GHT7</accession>
<sequence>MNVRTIIFVLSISLAITSLFTGCQSSKIAYGNSHYFKQQPRSTSVSKDKVPEKVASLGLKNETLLVSIQQEVKQHNDTKSLMAEAEQKLNEQLAQTGNTHLQERIGRFSELATSVSESANRQEKKAKRKEIRQEIKALAKELKSAPHSSSDLDDLDPYLKKAIIFWGIGLVLSIIGAATITSFVWILASIAWLVGSVFFILWLVEELD</sequence>
<reference evidence="4" key="2">
    <citation type="journal article" date="2024" name="Antonie Van Leeuwenhoek">
        <title>Roseihalotalea indica gen. nov., sp. nov., a halophilic Bacteroidetes from mesopelagic Southwest Indian Ocean with higher carbohydrate metabolic potential.</title>
        <authorList>
            <person name="Chen B."/>
            <person name="Zhang M."/>
            <person name="Lin D."/>
            <person name="Ye J."/>
            <person name="Tang K."/>
        </authorList>
    </citation>
    <scope>NUCLEOTIDE SEQUENCE</scope>
    <source>
        <strain evidence="4">TK19036</strain>
    </source>
</reference>
<feature type="transmembrane region" description="Helical" evidence="2">
    <location>
        <begin position="183"/>
        <end position="204"/>
    </location>
</feature>
<keyword evidence="2" id="KW-0472">Membrane</keyword>
<organism evidence="4">
    <name type="scientific">Roseihalotalea indica</name>
    <dbReference type="NCBI Taxonomy" id="2867963"/>
    <lineage>
        <taxon>Bacteria</taxon>
        <taxon>Pseudomonadati</taxon>
        <taxon>Bacteroidota</taxon>
        <taxon>Cytophagia</taxon>
        <taxon>Cytophagales</taxon>
        <taxon>Catalimonadaceae</taxon>
        <taxon>Roseihalotalea</taxon>
    </lineage>
</organism>
<gene>
    <name evidence="4" type="ORF">K4G66_22110</name>
</gene>
<name>A0AA49GHT7_9BACT</name>
<feature type="signal peptide" evidence="3">
    <location>
        <begin position="1"/>
        <end position="21"/>
    </location>
</feature>
<feature type="coiled-coil region" evidence="1">
    <location>
        <begin position="68"/>
        <end position="95"/>
    </location>
</feature>
<evidence type="ECO:0000256" key="3">
    <source>
        <dbReference type="SAM" id="SignalP"/>
    </source>
</evidence>
<keyword evidence="2" id="KW-0812">Transmembrane</keyword>
<feature type="transmembrane region" description="Helical" evidence="2">
    <location>
        <begin position="158"/>
        <end position="176"/>
    </location>
</feature>
<evidence type="ECO:0000256" key="1">
    <source>
        <dbReference type="SAM" id="Coils"/>
    </source>
</evidence>
<dbReference type="PROSITE" id="PS51257">
    <property type="entry name" value="PROKAR_LIPOPROTEIN"/>
    <property type="match status" value="1"/>
</dbReference>
<evidence type="ECO:0000313" key="4">
    <source>
        <dbReference type="EMBL" id="WKN35075.1"/>
    </source>
</evidence>
<proteinExistence type="predicted"/>